<evidence type="ECO:0008006" key="4">
    <source>
        <dbReference type="Google" id="ProtNLM"/>
    </source>
</evidence>
<feature type="transmembrane region" description="Helical" evidence="1">
    <location>
        <begin position="45"/>
        <end position="62"/>
    </location>
</feature>
<dbReference type="EMBL" id="BMZQ01000007">
    <property type="protein sequence ID" value="GHD24396.1"/>
    <property type="molecule type" value="Genomic_DNA"/>
</dbReference>
<evidence type="ECO:0000313" key="2">
    <source>
        <dbReference type="EMBL" id="GHD24396.1"/>
    </source>
</evidence>
<keyword evidence="1" id="KW-0472">Membrane</keyword>
<evidence type="ECO:0000313" key="3">
    <source>
        <dbReference type="Proteomes" id="UP000630142"/>
    </source>
</evidence>
<dbReference type="Proteomes" id="UP000630142">
    <property type="component" value="Unassembled WGS sequence"/>
</dbReference>
<reference evidence="2" key="2">
    <citation type="submission" date="2020-09" db="EMBL/GenBank/DDBJ databases">
        <authorList>
            <person name="Sun Q."/>
            <person name="Kim S."/>
        </authorList>
    </citation>
    <scope>NUCLEOTIDE SEQUENCE</scope>
    <source>
        <strain evidence="2">KCTC 42249</strain>
    </source>
</reference>
<reference evidence="2" key="1">
    <citation type="journal article" date="2014" name="Int. J. Syst. Evol. Microbiol.">
        <title>Complete genome sequence of Corynebacterium casei LMG S-19264T (=DSM 44701T), isolated from a smear-ripened cheese.</title>
        <authorList>
            <consortium name="US DOE Joint Genome Institute (JGI-PGF)"/>
            <person name="Walter F."/>
            <person name="Albersmeier A."/>
            <person name="Kalinowski J."/>
            <person name="Ruckert C."/>
        </authorList>
    </citation>
    <scope>NUCLEOTIDE SEQUENCE</scope>
    <source>
        <strain evidence="2">KCTC 42249</strain>
    </source>
</reference>
<organism evidence="2 3">
    <name type="scientific">Tianweitania populi</name>
    <dbReference type="NCBI Taxonomy" id="1607949"/>
    <lineage>
        <taxon>Bacteria</taxon>
        <taxon>Pseudomonadati</taxon>
        <taxon>Pseudomonadota</taxon>
        <taxon>Alphaproteobacteria</taxon>
        <taxon>Hyphomicrobiales</taxon>
        <taxon>Phyllobacteriaceae</taxon>
        <taxon>Tianweitania</taxon>
    </lineage>
</organism>
<keyword evidence="3" id="KW-1185">Reference proteome</keyword>
<dbReference type="Gene3D" id="2.30.30.40">
    <property type="entry name" value="SH3 Domains"/>
    <property type="match status" value="1"/>
</dbReference>
<dbReference type="AlphaFoldDB" id="A0A8J3DYH9"/>
<protein>
    <recommendedName>
        <fullName evidence="4">Integron</fullName>
    </recommendedName>
</protein>
<accession>A0A8J3DYH9</accession>
<evidence type="ECO:0000256" key="1">
    <source>
        <dbReference type="SAM" id="Phobius"/>
    </source>
</evidence>
<name>A0A8J3DYH9_9HYPH</name>
<comment type="caution">
    <text evidence="2">The sequence shown here is derived from an EMBL/GenBank/DDBJ whole genome shotgun (WGS) entry which is preliminary data.</text>
</comment>
<proteinExistence type="predicted"/>
<gene>
    <name evidence="2" type="ORF">GCM10016234_40560</name>
</gene>
<keyword evidence="1" id="KW-0812">Transmembrane</keyword>
<keyword evidence="1" id="KW-1133">Transmembrane helix</keyword>
<sequence length="177" mass="18763">MGTRENAYKKRRFPNQSPCLNGTDDGIWIREDTIMFEAGFIRSRGACAALALLFLCASLAAAKAESATPSVPVTASSDGIMDACNSVGRVTGLDPKGDNFLSVRSGPGGKYTEIARLASGADIFICDERSPWLGVIYPADDATVDCGTDAYSGEAKPYTGPCRSGWIHQKFVQVIAG</sequence>